<reference evidence="2" key="1">
    <citation type="journal article" date="2015" name="Proc. Natl. Acad. Sci. U.S.A.">
        <title>Genome sequencing of adzuki bean (Vigna angularis) provides insight into high starch and low fat accumulation and domestication.</title>
        <authorList>
            <person name="Yang K."/>
            <person name="Tian Z."/>
            <person name="Chen C."/>
            <person name="Luo L."/>
            <person name="Zhao B."/>
            <person name="Wang Z."/>
            <person name="Yu L."/>
            <person name="Li Y."/>
            <person name="Sun Y."/>
            <person name="Li W."/>
            <person name="Chen Y."/>
            <person name="Li Y."/>
            <person name="Zhang Y."/>
            <person name="Ai D."/>
            <person name="Zhao J."/>
            <person name="Shang C."/>
            <person name="Ma Y."/>
            <person name="Wu B."/>
            <person name="Wang M."/>
            <person name="Gao L."/>
            <person name="Sun D."/>
            <person name="Zhang P."/>
            <person name="Guo F."/>
            <person name="Wang W."/>
            <person name="Li Y."/>
            <person name="Wang J."/>
            <person name="Varshney R.K."/>
            <person name="Wang J."/>
            <person name="Ling H.Q."/>
            <person name="Wan P."/>
        </authorList>
    </citation>
    <scope>NUCLEOTIDE SEQUENCE</scope>
    <source>
        <strain evidence="2">cv. Jingnong 6</strain>
    </source>
</reference>
<evidence type="ECO:0000313" key="2">
    <source>
        <dbReference type="Proteomes" id="UP000053144"/>
    </source>
</evidence>
<dbReference type="Proteomes" id="UP000053144">
    <property type="component" value="Chromosome 8"/>
</dbReference>
<name>A0A0L9V4L8_PHAAN</name>
<evidence type="ECO:0000313" key="1">
    <source>
        <dbReference type="EMBL" id="KOM49907.1"/>
    </source>
</evidence>
<dbReference type="AlphaFoldDB" id="A0A0L9V4L8"/>
<organism evidence="1 2">
    <name type="scientific">Phaseolus angularis</name>
    <name type="common">Azuki bean</name>
    <name type="synonym">Vigna angularis</name>
    <dbReference type="NCBI Taxonomy" id="3914"/>
    <lineage>
        <taxon>Eukaryota</taxon>
        <taxon>Viridiplantae</taxon>
        <taxon>Streptophyta</taxon>
        <taxon>Embryophyta</taxon>
        <taxon>Tracheophyta</taxon>
        <taxon>Spermatophyta</taxon>
        <taxon>Magnoliopsida</taxon>
        <taxon>eudicotyledons</taxon>
        <taxon>Gunneridae</taxon>
        <taxon>Pentapetalae</taxon>
        <taxon>rosids</taxon>
        <taxon>fabids</taxon>
        <taxon>Fabales</taxon>
        <taxon>Fabaceae</taxon>
        <taxon>Papilionoideae</taxon>
        <taxon>50 kb inversion clade</taxon>
        <taxon>NPAAA clade</taxon>
        <taxon>indigoferoid/millettioid clade</taxon>
        <taxon>Phaseoleae</taxon>
        <taxon>Vigna</taxon>
    </lineage>
</organism>
<sequence>MAGDEKEEEEFGGLRGVLLVVACELSESLLLLWIVVHSALIRGQWQVLSFVSGFFGQWVLRAKRHCWVALRGVGEVYLSDLARKKRTKLRDEVGLKDCGFRIDETLTYFPNVSTICSGATPTSPSSAFVLKATTRTDD</sequence>
<protein>
    <submittedName>
        <fullName evidence="1">Uncharacterized protein</fullName>
    </submittedName>
</protein>
<dbReference type="Gramene" id="KOM49907">
    <property type="protein sequence ID" value="KOM49907"/>
    <property type="gene ID" value="LR48_Vigan08g073400"/>
</dbReference>
<gene>
    <name evidence="1" type="ORF">LR48_Vigan08g073400</name>
</gene>
<accession>A0A0L9V4L8</accession>
<proteinExistence type="predicted"/>
<dbReference type="EMBL" id="CM003378">
    <property type="protein sequence ID" value="KOM49907.1"/>
    <property type="molecule type" value="Genomic_DNA"/>
</dbReference>